<dbReference type="Proteomes" id="UP001501218">
    <property type="component" value="Unassembled WGS sequence"/>
</dbReference>
<feature type="domain" description="Signal transduction histidine kinase subgroup 3 dimerisation and phosphoacceptor" evidence="10">
    <location>
        <begin position="169"/>
        <end position="233"/>
    </location>
</feature>
<keyword evidence="12" id="KW-1185">Reference proteome</keyword>
<name>A0ABN3GKN1_9PSEU</name>
<evidence type="ECO:0000256" key="2">
    <source>
        <dbReference type="ARBA" id="ARBA00012438"/>
    </source>
</evidence>
<evidence type="ECO:0000256" key="1">
    <source>
        <dbReference type="ARBA" id="ARBA00000085"/>
    </source>
</evidence>
<keyword evidence="7" id="KW-0067">ATP-binding</keyword>
<evidence type="ECO:0000256" key="4">
    <source>
        <dbReference type="ARBA" id="ARBA00022679"/>
    </source>
</evidence>
<sequence length="364" mass="38611">MHALRARLPDIAPALLVTFIGVIGTIAAAHRFPDADRTIDPIVLALVLVSGLSLLPRRAAPLSVLGLVTLLVSSYLLLGYDHGPILLALLVAVYTVARHLPMPTAGIAAALALAVLLIPTFTRGPGSAGVVPAAAWVVVPFALGLVVQVRKEAATRRREETLRRHVDDERLRIAQEVHDVVGHGLAAIKMQADVALHVHSKKPEQAAAALDAISRTSGEALDELRSTLAVLRGGAGRDAAPGLARVPDLVQRTREAGLEVSLQVRGDPPELPRGVDLTGYRVLQESLTNVLRHGRQARAEVTVDYTPEAVFIEVANPHTGPVGEGGLGIAGMRRRVESLGGELTADTVADHFRVHARLPLEDAQ</sequence>
<dbReference type="InterPro" id="IPR050482">
    <property type="entry name" value="Sensor_HK_TwoCompSys"/>
</dbReference>
<evidence type="ECO:0000256" key="8">
    <source>
        <dbReference type="ARBA" id="ARBA00023012"/>
    </source>
</evidence>
<evidence type="ECO:0000313" key="12">
    <source>
        <dbReference type="Proteomes" id="UP001501218"/>
    </source>
</evidence>
<keyword evidence="9" id="KW-0812">Transmembrane</keyword>
<dbReference type="Gene3D" id="1.20.5.1930">
    <property type="match status" value="1"/>
</dbReference>
<dbReference type="EC" id="2.7.13.3" evidence="2"/>
<feature type="transmembrane region" description="Helical" evidence="9">
    <location>
        <begin position="38"/>
        <end position="55"/>
    </location>
</feature>
<keyword evidence="6 11" id="KW-0418">Kinase</keyword>
<evidence type="ECO:0000313" key="11">
    <source>
        <dbReference type="EMBL" id="GAA2353951.1"/>
    </source>
</evidence>
<evidence type="ECO:0000259" key="10">
    <source>
        <dbReference type="Pfam" id="PF07730"/>
    </source>
</evidence>
<keyword evidence="4" id="KW-0808">Transferase</keyword>
<feature type="transmembrane region" description="Helical" evidence="9">
    <location>
        <begin position="12"/>
        <end position="32"/>
    </location>
</feature>
<evidence type="ECO:0000256" key="9">
    <source>
        <dbReference type="SAM" id="Phobius"/>
    </source>
</evidence>
<keyword evidence="8" id="KW-0902">Two-component regulatory system</keyword>
<evidence type="ECO:0000256" key="6">
    <source>
        <dbReference type="ARBA" id="ARBA00022777"/>
    </source>
</evidence>
<dbReference type="InterPro" id="IPR011712">
    <property type="entry name" value="Sig_transdc_His_kin_sub3_dim/P"/>
</dbReference>
<evidence type="ECO:0000256" key="7">
    <source>
        <dbReference type="ARBA" id="ARBA00022840"/>
    </source>
</evidence>
<keyword evidence="5" id="KW-0547">Nucleotide-binding</keyword>
<protein>
    <recommendedName>
        <fullName evidence="2">histidine kinase</fullName>
        <ecNumber evidence="2">2.7.13.3</ecNumber>
    </recommendedName>
</protein>
<dbReference type="PANTHER" id="PTHR24421">
    <property type="entry name" value="NITRATE/NITRITE SENSOR PROTEIN NARX-RELATED"/>
    <property type="match status" value="1"/>
</dbReference>
<keyword evidence="9" id="KW-1133">Transmembrane helix</keyword>
<keyword evidence="9" id="KW-0472">Membrane</keyword>
<dbReference type="SUPFAM" id="SSF55874">
    <property type="entry name" value="ATPase domain of HSP90 chaperone/DNA topoisomerase II/histidine kinase"/>
    <property type="match status" value="1"/>
</dbReference>
<feature type="transmembrane region" description="Helical" evidence="9">
    <location>
        <begin position="130"/>
        <end position="149"/>
    </location>
</feature>
<dbReference type="InterPro" id="IPR036890">
    <property type="entry name" value="HATPase_C_sf"/>
</dbReference>
<evidence type="ECO:0000256" key="5">
    <source>
        <dbReference type="ARBA" id="ARBA00022741"/>
    </source>
</evidence>
<keyword evidence="3" id="KW-0597">Phosphoprotein</keyword>
<evidence type="ECO:0000256" key="3">
    <source>
        <dbReference type="ARBA" id="ARBA00022553"/>
    </source>
</evidence>
<comment type="catalytic activity">
    <reaction evidence="1">
        <text>ATP + protein L-histidine = ADP + protein N-phospho-L-histidine.</text>
        <dbReference type="EC" id="2.7.13.3"/>
    </reaction>
</comment>
<dbReference type="Gene3D" id="3.30.565.10">
    <property type="entry name" value="Histidine kinase-like ATPase, C-terminal domain"/>
    <property type="match status" value="1"/>
</dbReference>
<organism evidence="11 12">
    <name type="scientific">Saccharopolyspora halophila</name>
    <dbReference type="NCBI Taxonomy" id="405551"/>
    <lineage>
        <taxon>Bacteria</taxon>
        <taxon>Bacillati</taxon>
        <taxon>Actinomycetota</taxon>
        <taxon>Actinomycetes</taxon>
        <taxon>Pseudonocardiales</taxon>
        <taxon>Pseudonocardiaceae</taxon>
        <taxon>Saccharopolyspora</taxon>
    </lineage>
</organism>
<dbReference type="EMBL" id="BAAARA010000010">
    <property type="protein sequence ID" value="GAA2353951.1"/>
    <property type="molecule type" value="Genomic_DNA"/>
</dbReference>
<gene>
    <name evidence="11" type="ORF">GCM10009854_34960</name>
</gene>
<reference evidence="11 12" key="1">
    <citation type="journal article" date="2019" name="Int. J. Syst. Evol. Microbiol.">
        <title>The Global Catalogue of Microorganisms (GCM) 10K type strain sequencing project: providing services to taxonomists for standard genome sequencing and annotation.</title>
        <authorList>
            <consortium name="The Broad Institute Genomics Platform"/>
            <consortium name="The Broad Institute Genome Sequencing Center for Infectious Disease"/>
            <person name="Wu L."/>
            <person name="Ma J."/>
        </authorList>
    </citation>
    <scope>NUCLEOTIDE SEQUENCE [LARGE SCALE GENOMIC DNA]</scope>
    <source>
        <strain evidence="11 12">JCM 16221</strain>
    </source>
</reference>
<feature type="transmembrane region" description="Helical" evidence="9">
    <location>
        <begin position="100"/>
        <end position="118"/>
    </location>
</feature>
<accession>A0ABN3GKN1</accession>
<dbReference type="Pfam" id="PF07730">
    <property type="entry name" value="HisKA_3"/>
    <property type="match status" value="1"/>
</dbReference>
<dbReference type="CDD" id="cd16917">
    <property type="entry name" value="HATPase_UhpB-NarQ-NarX-like"/>
    <property type="match status" value="1"/>
</dbReference>
<dbReference type="GO" id="GO:0016301">
    <property type="term" value="F:kinase activity"/>
    <property type="evidence" value="ECO:0007669"/>
    <property type="project" value="UniProtKB-KW"/>
</dbReference>
<dbReference type="PANTHER" id="PTHR24421:SF10">
    <property type="entry name" value="NITRATE_NITRITE SENSOR PROTEIN NARQ"/>
    <property type="match status" value="1"/>
</dbReference>
<proteinExistence type="predicted"/>
<dbReference type="RefSeq" id="WP_344133457.1">
    <property type="nucleotide sequence ID" value="NZ_BAAARA010000010.1"/>
</dbReference>
<comment type="caution">
    <text evidence="11">The sequence shown here is derived from an EMBL/GenBank/DDBJ whole genome shotgun (WGS) entry which is preliminary data.</text>
</comment>